<dbReference type="Proteomes" id="UP001341840">
    <property type="component" value="Unassembled WGS sequence"/>
</dbReference>
<protein>
    <submittedName>
        <fullName evidence="2">Uncharacterized protein</fullName>
    </submittedName>
</protein>
<reference evidence="2 3" key="1">
    <citation type="journal article" date="2023" name="Plants (Basel)">
        <title>Bridging the Gap: Combining Genomics and Transcriptomics Approaches to Understand Stylosanthes scabra, an Orphan Legume from the Brazilian Caatinga.</title>
        <authorList>
            <person name="Ferreira-Neto J.R.C."/>
            <person name="da Silva M.D."/>
            <person name="Binneck E."/>
            <person name="de Melo N.F."/>
            <person name="da Silva R.H."/>
            <person name="de Melo A.L.T.M."/>
            <person name="Pandolfi V."/>
            <person name="Bustamante F.O."/>
            <person name="Brasileiro-Vidal A.C."/>
            <person name="Benko-Iseppon A.M."/>
        </authorList>
    </citation>
    <scope>NUCLEOTIDE SEQUENCE [LARGE SCALE GENOMIC DNA]</scope>
    <source>
        <tissue evidence="2">Leaves</tissue>
    </source>
</reference>
<feature type="compositionally biased region" description="Basic and acidic residues" evidence="1">
    <location>
        <begin position="181"/>
        <end position="203"/>
    </location>
</feature>
<proteinExistence type="predicted"/>
<evidence type="ECO:0000256" key="1">
    <source>
        <dbReference type="SAM" id="MobiDB-lite"/>
    </source>
</evidence>
<sequence length="323" mass="35878">MGIPVHLWLTDTMMKIGKFWGKPVMMDEVTDYYLSYTCASILIDSFQWEFIHEWVVLEDGDRKYDVYVKEFGREMYNDQAHPGVCHESNLCREDCPNQKAFVHEDGNSVVVPEAAMDGADKQEGEGGKTGRRHVEEHVGDAWEPLIDDIIIRRTLERDSPSGSVTGGAAFSASYEVGWRAHNNEKEGTEGEGGARGDEEGKRNKKVCDGLNRVVAHYEIPREGMEKQEKHRMGLTGSVKGRERIEKENGPYNDSHPSQEVDIGDGLWVEDGVGDMDRVSDGRNESLPYPPGFGPDEVGSDVVVGAQSNTGIMGEGLIENQKGV</sequence>
<name>A0ABU6WAX9_9FABA</name>
<comment type="caution">
    <text evidence="2">The sequence shown here is derived from an EMBL/GenBank/DDBJ whole genome shotgun (WGS) entry which is preliminary data.</text>
</comment>
<gene>
    <name evidence="2" type="ORF">PIB30_029137</name>
</gene>
<dbReference type="EMBL" id="JASCZI010181360">
    <property type="protein sequence ID" value="MED6182519.1"/>
    <property type="molecule type" value="Genomic_DNA"/>
</dbReference>
<evidence type="ECO:0000313" key="3">
    <source>
        <dbReference type="Proteomes" id="UP001341840"/>
    </source>
</evidence>
<evidence type="ECO:0000313" key="2">
    <source>
        <dbReference type="EMBL" id="MED6182519.1"/>
    </source>
</evidence>
<organism evidence="2 3">
    <name type="scientific">Stylosanthes scabra</name>
    <dbReference type="NCBI Taxonomy" id="79078"/>
    <lineage>
        <taxon>Eukaryota</taxon>
        <taxon>Viridiplantae</taxon>
        <taxon>Streptophyta</taxon>
        <taxon>Embryophyta</taxon>
        <taxon>Tracheophyta</taxon>
        <taxon>Spermatophyta</taxon>
        <taxon>Magnoliopsida</taxon>
        <taxon>eudicotyledons</taxon>
        <taxon>Gunneridae</taxon>
        <taxon>Pentapetalae</taxon>
        <taxon>rosids</taxon>
        <taxon>fabids</taxon>
        <taxon>Fabales</taxon>
        <taxon>Fabaceae</taxon>
        <taxon>Papilionoideae</taxon>
        <taxon>50 kb inversion clade</taxon>
        <taxon>dalbergioids sensu lato</taxon>
        <taxon>Dalbergieae</taxon>
        <taxon>Pterocarpus clade</taxon>
        <taxon>Stylosanthes</taxon>
    </lineage>
</organism>
<accession>A0ABU6WAX9</accession>
<keyword evidence="3" id="KW-1185">Reference proteome</keyword>
<feature type="region of interest" description="Disordered" evidence="1">
    <location>
        <begin position="180"/>
        <end position="203"/>
    </location>
</feature>